<name>A0AC58TLD9_TOBAC</name>
<dbReference type="Proteomes" id="UP000790787">
    <property type="component" value="Chromosome 21"/>
</dbReference>
<sequence>MIGLDACFLKGSLRGQLMAAIARDENNQMFPLAIAVVESECKESWTWFLESLIDQIGVPEEKGWTFMSDQQKGLLESFKKVMPNVDHRFCVRHMYANFKLRFKDKKLKDLMWAVARSYTIVDFEKYMELIKKENTEAHRWLSKIGTNQWSKSAFSTLPKCDMLSNNNCEIFNYWIQEARDQPILTMLEIIRRKMMCGLQERCEWIKDYDGQVCPRIMEKIEETKEQTLDCEPIEAGNGIWEVHEGLKIYVKKLKKNVCTCREWDVTGIPCRHRVSAIMTAHREPEDFVHPFYHVSTFKKAYYGTIIPISDQSQWDIAPRDRILPPECHDLKSN</sequence>
<reference evidence="2" key="2">
    <citation type="submission" date="2025-08" db="UniProtKB">
        <authorList>
            <consortium name="RefSeq"/>
        </authorList>
    </citation>
    <scope>IDENTIFICATION</scope>
    <source>
        <tissue evidence="2">Leaf</tissue>
    </source>
</reference>
<reference evidence="1" key="1">
    <citation type="journal article" date="2014" name="Nat. Commun.">
        <title>The tobacco genome sequence and its comparison with those of tomato and potato.</title>
        <authorList>
            <person name="Sierro N."/>
            <person name="Battey J.N."/>
            <person name="Ouadi S."/>
            <person name="Bakaher N."/>
            <person name="Bovet L."/>
            <person name="Willig A."/>
            <person name="Goepfert S."/>
            <person name="Peitsch M.C."/>
            <person name="Ivanov N.V."/>
        </authorList>
    </citation>
    <scope>NUCLEOTIDE SEQUENCE [LARGE SCALE GENOMIC DNA]</scope>
</reference>
<evidence type="ECO:0000313" key="1">
    <source>
        <dbReference type="Proteomes" id="UP000790787"/>
    </source>
</evidence>
<protein>
    <submittedName>
        <fullName evidence="2">Uncharacterized protein LOC142175360</fullName>
    </submittedName>
</protein>
<dbReference type="RefSeq" id="XP_075098045.1">
    <property type="nucleotide sequence ID" value="XM_075241944.1"/>
</dbReference>
<evidence type="ECO:0000313" key="2">
    <source>
        <dbReference type="RefSeq" id="XP_075098045.1"/>
    </source>
</evidence>
<gene>
    <name evidence="2" type="primary">LOC142175360</name>
</gene>
<proteinExistence type="predicted"/>
<accession>A0AC58TLD9</accession>
<keyword evidence="1" id="KW-1185">Reference proteome</keyword>
<organism evidence="1 2">
    <name type="scientific">Nicotiana tabacum</name>
    <name type="common">Common tobacco</name>
    <dbReference type="NCBI Taxonomy" id="4097"/>
    <lineage>
        <taxon>Eukaryota</taxon>
        <taxon>Viridiplantae</taxon>
        <taxon>Streptophyta</taxon>
        <taxon>Embryophyta</taxon>
        <taxon>Tracheophyta</taxon>
        <taxon>Spermatophyta</taxon>
        <taxon>Magnoliopsida</taxon>
        <taxon>eudicotyledons</taxon>
        <taxon>Gunneridae</taxon>
        <taxon>Pentapetalae</taxon>
        <taxon>asterids</taxon>
        <taxon>lamiids</taxon>
        <taxon>Solanales</taxon>
        <taxon>Solanaceae</taxon>
        <taxon>Nicotianoideae</taxon>
        <taxon>Nicotianeae</taxon>
        <taxon>Nicotiana</taxon>
    </lineage>
</organism>